<evidence type="ECO:0000256" key="1">
    <source>
        <dbReference type="ARBA" id="ARBA00022729"/>
    </source>
</evidence>
<evidence type="ECO:0000259" key="2">
    <source>
        <dbReference type="Pfam" id="PF07250"/>
    </source>
</evidence>
<dbReference type="SUPFAM" id="SSF50965">
    <property type="entry name" value="Galactose oxidase, central domain"/>
    <property type="match status" value="1"/>
</dbReference>
<dbReference type="Pfam" id="PF07250">
    <property type="entry name" value="Glyoxal_oxid_N"/>
    <property type="match status" value="1"/>
</dbReference>
<dbReference type="SUPFAM" id="SSF69318">
    <property type="entry name" value="Integrin alpha N-terminal domain"/>
    <property type="match status" value="1"/>
</dbReference>
<reference evidence="4" key="1">
    <citation type="submission" date="2021-07" db="EMBL/GenBank/DDBJ databases">
        <title>Candidatus Kaistella beijingensis sp. nov. isolated from a municipal wastewater treatment plant is involved in sludge foaming.</title>
        <authorList>
            <person name="Song Y."/>
            <person name="Liu S.-J."/>
        </authorList>
    </citation>
    <scope>NUCLEOTIDE SEQUENCE</scope>
    <source>
        <strain evidence="4">DSM 43998</strain>
    </source>
</reference>
<dbReference type="InterPro" id="IPR013783">
    <property type="entry name" value="Ig-like_fold"/>
</dbReference>
<dbReference type="Pfam" id="PF09118">
    <property type="entry name" value="GO-like_E_set"/>
    <property type="match status" value="1"/>
</dbReference>
<dbReference type="InterPro" id="IPR037293">
    <property type="entry name" value="Gal_Oxidase_central_sf"/>
</dbReference>
<dbReference type="PANTHER" id="PTHR32208:SF21">
    <property type="entry name" value="LOW QUALITY PROTEIN: ALDEHYDE OXIDASE GLOX-LIKE"/>
    <property type="match status" value="1"/>
</dbReference>
<gene>
    <name evidence="4" type="ORF">KV203_04600</name>
</gene>
<sequence length="765" mass="82179">MAGGYVGIPDWFAWENQDCGIAVADLTGDGRSDVVVLMVDNPVGQNAGQYRIGRTLGGAGEVASWTAWRPIPDWFGWENQGAGIALADLDGSGQPDLIVFVVDNPPQQNQGYYRIGRNLRADGSVASWTPWIAVPDWYGWENQGADIAVTRLDGEPTLVLLTVDNPGGQNTGQFRLGKGLRVDGSVRAWTPWVGVPDWWGWDNQGAGIAVTDLDGDGRPELIVLAVDNPNEQNAGVYSIGWGLDGSGHCVDGWGVWSHVDDWWGWDNQGAALDVVGGELVLLAVDNPTGRNSGLLRVFAVETQLEHAAHMGVWRLLDFDTEINPVHAALLHTGDVLFFAGSGNDADKHAAHIFRTRVWHYPRPGLAAPSTPIDLFCVGQSFLADGRLLAAGGTERYDPFYGLTDALIFDPGTLAWTAISDMDFGRWYPTLVTMGDGTVLAVSGLGADNQLSVVPESFDPATGRWTRRPVPGPIPMYAHLVLLADGRLFYSGAQYGGNNGVRASIWDPATGALTEVPGLAEPGSRNQAASVLLPPAQSQQVMIFGGGGYDMHSPAPALADTRIADLTAAPAYRPGPPMDHARMHVSAVLLPDRTVLVTGGSGMEEMAHDAPDHAQIYHPAAGNWTHTAKSRVPRLYHSVALLTPDGKVITAGSNPVRKSEELRIEVFWPPYLFAGRRPTLTLSRDQARYGDLLAVTMTGGVRRVELMRPGACTHSCDTEQRLVALEIVGGALRMPTNPNLAPPGWYQVFAVSAAGVPSVGRWLHLT</sequence>
<evidence type="ECO:0000313" key="4">
    <source>
        <dbReference type="EMBL" id="QXQ14687.1"/>
    </source>
</evidence>
<keyword evidence="5" id="KW-1185">Reference proteome</keyword>
<dbReference type="InterPro" id="IPR009880">
    <property type="entry name" value="Glyoxal_oxidase_N"/>
</dbReference>
<dbReference type="InterPro" id="IPR011043">
    <property type="entry name" value="Gal_Oxase/kelch_b-propeller"/>
</dbReference>
<dbReference type="Proteomes" id="UP000887023">
    <property type="component" value="Chromosome"/>
</dbReference>
<evidence type="ECO:0000259" key="3">
    <source>
        <dbReference type="Pfam" id="PF09118"/>
    </source>
</evidence>
<evidence type="ECO:0000313" key="5">
    <source>
        <dbReference type="Proteomes" id="UP000887023"/>
    </source>
</evidence>
<name>A0ABX8SCK1_9ACTN</name>
<feature type="domain" description="Glyoxal oxidase N-terminal" evidence="2">
    <location>
        <begin position="373"/>
        <end position="670"/>
    </location>
</feature>
<proteinExistence type="predicted"/>
<dbReference type="CDD" id="cd02851">
    <property type="entry name" value="E_set_GO_C"/>
    <property type="match status" value="1"/>
</dbReference>
<dbReference type="RefSeq" id="WP_066468480.1">
    <property type="nucleotide sequence ID" value="NZ_CBCRUZ010000004.1"/>
</dbReference>
<keyword evidence="1" id="KW-0732">Signal</keyword>
<dbReference type="EMBL" id="CP079105">
    <property type="protein sequence ID" value="QXQ14687.1"/>
    <property type="molecule type" value="Genomic_DNA"/>
</dbReference>
<feature type="domain" description="Galactose oxidase-like Early set" evidence="3">
    <location>
        <begin position="676"/>
        <end position="763"/>
    </location>
</feature>
<organism evidence="4 5">
    <name type="scientific">Skermania pinensis</name>
    <dbReference type="NCBI Taxonomy" id="39122"/>
    <lineage>
        <taxon>Bacteria</taxon>
        <taxon>Bacillati</taxon>
        <taxon>Actinomycetota</taxon>
        <taxon>Actinomycetes</taxon>
        <taxon>Mycobacteriales</taxon>
        <taxon>Gordoniaceae</taxon>
        <taxon>Skermania</taxon>
    </lineage>
</organism>
<dbReference type="SUPFAM" id="SSF81296">
    <property type="entry name" value="E set domains"/>
    <property type="match status" value="1"/>
</dbReference>
<protein>
    <submittedName>
        <fullName evidence="4">DUF1929 domain-containing protein</fullName>
    </submittedName>
</protein>
<dbReference type="Gene3D" id="2.130.10.80">
    <property type="entry name" value="Galactose oxidase/kelch, beta-propeller"/>
    <property type="match status" value="1"/>
</dbReference>
<dbReference type="Gene3D" id="2.60.40.10">
    <property type="entry name" value="Immunoglobulins"/>
    <property type="match status" value="1"/>
</dbReference>
<dbReference type="InterPro" id="IPR014756">
    <property type="entry name" value="Ig_E-set"/>
</dbReference>
<dbReference type="InterPro" id="IPR028994">
    <property type="entry name" value="Integrin_alpha_N"/>
</dbReference>
<dbReference type="PANTHER" id="PTHR32208">
    <property type="entry name" value="SECRETED PROTEIN-RELATED"/>
    <property type="match status" value="1"/>
</dbReference>
<accession>A0ABX8SCK1</accession>
<dbReference type="InterPro" id="IPR015202">
    <property type="entry name" value="GO-like_E_set"/>
</dbReference>